<dbReference type="KEGG" id="gsn:YC6258_04039"/>
<protein>
    <submittedName>
        <fullName evidence="1">Uncharacterized protein</fullName>
    </submittedName>
</protein>
<dbReference type="EMBL" id="CP007142">
    <property type="protein sequence ID" value="AJQ96075.1"/>
    <property type="molecule type" value="Genomic_DNA"/>
</dbReference>
<gene>
    <name evidence="1" type="ORF">YC6258_04039</name>
</gene>
<dbReference type="HOGENOM" id="CLU_3328496_0_0_6"/>
<reference evidence="1 2" key="1">
    <citation type="submission" date="2014-01" db="EMBL/GenBank/DDBJ databases">
        <title>Full genme sequencing of cellulolytic bacterium Gynuella sunshinyii YC6258T gen. nov., sp. nov.</title>
        <authorList>
            <person name="Khan H."/>
            <person name="Chung E.J."/>
            <person name="Chung Y.R."/>
        </authorList>
    </citation>
    <scope>NUCLEOTIDE SEQUENCE [LARGE SCALE GENOMIC DNA]</scope>
    <source>
        <strain evidence="1 2">YC6258</strain>
    </source>
</reference>
<dbReference type="Proteomes" id="UP000032266">
    <property type="component" value="Chromosome"/>
</dbReference>
<accession>A0A0C5V9N8</accession>
<proteinExistence type="predicted"/>
<evidence type="ECO:0000313" key="1">
    <source>
        <dbReference type="EMBL" id="AJQ96075.1"/>
    </source>
</evidence>
<evidence type="ECO:0000313" key="2">
    <source>
        <dbReference type="Proteomes" id="UP000032266"/>
    </source>
</evidence>
<keyword evidence="2" id="KW-1185">Reference proteome</keyword>
<name>A0A0C5V9N8_9GAMM</name>
<sequence length="38" mass="4317">MLALSTVYVYPKIPKVSAFRSYQQALDFFASFPVSTRS</sequence>
<organism evidence="1 2">
    <name type="scientific">Gynuella sunshinyii YC6258</name>
    <dbReference type="NCBI Taxonomy" id="1445510"/>
    <lineage>
        <taxon>Bacteria</taxon>
        <taxon>Pseudomonadati</taxon>
        <taxon>Pseudomonadota</taxon>
        <taxon>Gammaproteobacteria</taxon>
        <taxon>Oceanospirillales</taxon>
        <taxon>Saccharospirillaceae</taxon>
        <taxon>Gynuella</taxon>
    </lineage>
</organism>
<dbReference type="AlphaFoldDB" id="A0A0C5V9N8"/>